<dbReference type="EMBL" id="VZCR01000047">
    <property type="protein sequence ID" value="MQN31971.1"/>
    <property type="molecule type" value="Genomic_DNA"/>
</dbReference>
<protein>
    <submittedName>
        <fullName evidence="2">DUF4374 domain-containing protein</fullName>
    </submittedName>
</protein>
<dbReference type="RefSeq" id="WP_153084650.1">
    <property type="nucleotide sequence ID" value="NZ_VZAM01000034.1"/>
</dbReference>
<dbReference type="AlphaFoldDB" id="A0AAW9TCT3"/>
<dbReference type="InterPro" id="IPR025401">
    <property type="entry name" value="DUF4374"/>
</dbReference>
<proteinExistence type="predicted"/>
<reference evidence="3" key="1">
    <citation type="submission" date="2019-09" db="EMBL/GenBank/DDBJ databases">
        <title>Distinct polysaccharide growth profiles of human intestinal Prevotella copri isolates.</title>
        <authorList>
            <person name="Fehlner-Peach H."/>
            <person name="Magnabosco C."/>
            <person name="Raghavan V."/>
            <person name="Scher J.U."/>
            <person name="Tett A."/>
            <person name="Cox L.M."/>
            <person name="Gottsegen C."/>
            <person name="Watters A."/>
            <person name="Wiltshire- Gordon J.D."/>
            <person name="Segata N."/>
            <person name="Bonneau R."/>
            <person name="Littman D.R."/>
        </authorList>
    </citation>
    <scope>NUCLEOTIDE SEQUENCE [LARGE SCALE GENOMIC DNA]</scope>
    <source>
        <strain evidence="3">iAP146</strain>
    </source>
</reference>
<feature type="signal peptide" evidence="1">
    <location>
        <begin position="1"/>
        <end position="23"/>
    </location>
</feature>
<dbReference type="Pfam" id="PF14298">
    <property type="entry name" value="DUF4374"/>
    <property type="match status" value="1"/>
</dbReference>
<keyword evidence="1" id="KW-0732">Signal</keyword>
<gene>
    <name evidence="2" type="ORF">F7D90_08410</name>
</gene>
<name>A0AAW9TCT3_9BACT</name>
<evidence type="ECO:0000256" key="1">
    <source>
        <dbReference type="SAM" id="SignalP"/>
    </source>
</evidence>
<sequence>MKKLFFSAALMALASCMTFTSCSDDDNNENGGGASVIDPKEVSFVVTSGDPNTDLTGGVYMKVYNDLSTAKNGENVYGAADAVKCYDSFTQVTYNKTTGVFTGYIYARGASAEGIGSLKAGLRSYQVENGKMVEIGSPVLVSAFGNTGTFGTYSYAAQISQPYAMVVDKTGAGNNIALGLTQYAIDEVNPNISNIVDMGNNQVAMVVNYSNRDSAAVAICDYSLNIKKMIYDDRIGTSVGAMRSVRYTQSGADDNGNIYVFSGSSATDSKVGALRIKKGETEFDKNYQFNIFAASDGYRFRKAFHISGSKFLLEFYLDKNKYGNMDASGKMAVVDMDAKTLTWVTGLPDASTVSFGWGDGYADAYYLPVAAPTSMSGGSGSGSGGSWNHGAKSVTRAESTSSVTPTIYKIDATTGVASPFMTFGNGDLLKAITILKQ</sequence>
<feature type="chain" id="PRO_5043398800" evidence="1">
    <location>
        <begin position="24"/>
        <end position="437"/>
    </location>
</feature>
<evidence type="ECO:0000313" key="3">
    <source>
        <dbReference type="Proteomes" id="UP000420707"/>
    </source>
</evidence>
<dbReference type="PROSITE" id="PS51257">
    <property type="entry name" value="PROKAR_LIPOPROTEIN"/>
    <property type="match status" value="1"/>
</dbReference>
<organism evidence="2 3">
    <name type="scientific">Segatella copri</name>
    <dbReference type="NCBI Taxonomy" id="165179"/>
    <lineage>
        <taxon>Bacteria</taxon>
        <taxon>Pseudomonadati</taxon>
        <taxon>Bacteroidota</taxon>
        <taxon>Bacteroidia</taxon>
        <taxon>Bacteroidales</taxon>
        <taxon>Prevotellaceae</taxon>
        <taxon>Segatella</taxon>
    </lineage>
</organism>
<evidence type="ECO:0000313" key="2">
    <source>
        <dbReference type="EMBL" id="MQN31971.1"/>
    </source>
</evidence>
<comment type="caution">
    <text evidence="2">The sequence shown here is derived from an EMBL/GenBank/DDBJ whole genome shotgun (WGS) entry which is preliminary data.</text>
</comment>
<dbReference type="Proteomes" id="UP000420707">
    <property type="component" value="Unassembled WGS sequence"/>
</dbReference>
<accession>A0AAW9TCT3</accession>